<evidence type="ECO:0000256" key="3">
    <source>
        <dbReference type="ARBA" id="ARBA00022448"/>
    </source>
</evidence>
<keyword evidence="7 10" id="KW-1133">Transmembrane helix</keyword>
<comment type="caution">
    <text evidence="11">The sequence shown here is derived from an EMBL/GenBank/DDBJ whole genome shotgun (WGS) entry which is preliminary data.</text>
</comment>
<name>A0A8T2YDD2_POPDE</name>
<dbReference type="GO" id="GO:0004427">
    <property type="term" value="F:inorganic diphosphate phosphatase activity"/>
    <property type="evidence" value="ECO:0007669"/>
    <property type="project" value="InterPro"/>
</dbReference>
<dbReference type="EC" id="7.1.3.1" evidence="2"/>
<gene>
    <name evidence="11" type="ORF">H0E87_014366</name>
</gene>
<protein>
    <recommendedName>
        <fullName evidence="2">H(+)-exporting diphosphatase</fullName>
        <ecNumber evidence="2">7.1.3.1</ecNumber>
    </recommendedName>
</protein>
<comment type="subcellular location">
    <subcellularLocation>
        <location evidence="1">Endomembrane system</location>
        <topology evidence="1">Multi-pass membrane protein</topology>
    </subcellularLocation>
</comment>
<organism evidence="11 12">
    <name type="scientific">Populus deltoides</name>
    <name type="common">Eastern poplar</name>
    <name type="synonym">Eastern cottonwood</name>
    <dbReference type="NCBI Taxonomy" id="3696"/>
    <lineage>
        <taxon>Eukaryota</taxon>
        <taxon>Viridiplantae</taxon>
        <taxon>Streptophyta</taxon>
        <taxon>Embryophyta</taxon>
        <taxon>Tracheophyta</taxon>
        <taxon>Spermatophyta</taxon>
        <taxon>Magnoliopsida</taxon>
        <taxon>eudicotyledons</taxon>
        <taxon>Gunneridae</taxon>
        <taxon>Pentapetalae</taxon>
        <taxon>rosids</taxon>
        <taxon>fabids</taxon>
        <taxon>Malpighiales</taxon>
        <taxon>Salicaceae</taxon>
        <taxon>Saliceae</taxon>
        <taxon>Populus</taxon>
    </lineage>
</organism>
<evidence type="ECO:0000256" key="9">
    <source>
        <dbReference type="ARBA" id="ARBA00023136"/>
    </source>
</evidence>
<evidence type="ECO:0000256" key="2">
    <source>
        <dbReference type="ARBA" id="ARBA00013242"/>
    </source>
</evidence>
<dbReference type="EMBL" id="JACEGQ020000007">
    <property type="protein sequence ID" value="KAH8503019.1"/>
    <property type="molecule type" value="Genomic_DNA"/>
</dbReference>
<evidence type="ECO:0000256" key="8">
    <source>
        <dbReference type="ARBA" id="ARBA00023065"/>
    </source>
</evidence>
<dbReference type="Proteomes" id="UP000807159">
    <property type="component" value="Chromosome 7"/>
</dbReference>
<dbReference type="AlphaFoldDB" id="A0A8T2YDD2"/>
<evidence type="ECO:0000256" key="7">
    <source>
        <dbReference type="ARBA" id="ARBA00022989"/>
    </source>
</evidence>
<evidence type="ECO:0000313" key="11">
    <source>
        <dbReference type="EMBL" id="KAH8503019.1"/>
    </source>
</evidence>
<keyword evidence="9 10" id="KW-0472">Membrane</keyword>
<evidence type="ECO:0000256" key="6">
    <source>
        <dbReference type="ARBA" id="ARBA00022967"/>
    </source>
</evidence>
<accession>A0A8T2YDD2</accession>
<sequence>MRILPTNVSFGLELGYKSAIISILAIAASICVSFSFEAMYGITVGVLVMLNTIATESAIEIYDSISDNFGGIIDMVGMSHCIRERTNASYAVGNTNATIRKEFTIGSATLVSMAFFGVCISNASISTVDGVENTALKLIKAARRQFNNTPDFMEGTTKPNYVACVMFPTKASIKEMNPSGALVILTLLLAGSFMGGVQTVICVSNIGSAWDNAKKFNKAGASEHVLFLWKDLSPFKYIVGVSGRILSEVSPLLP</sequence>
<evidence type="ECO:0000256" key="4">
    <source>
        <dbReference type="ARBA" id="ARBA00022692"/>
    </source>
</evidence>
<keyword evidence="8" id="KW-0406">Ion transport</keyword>
<keyword evidence="6" id="KW-1278">Translocase</keyword>
<keyword evidence="5" id="KW-0460">Magnesium</keyword>
<dbReference type="InterPro" id="IPR004131">
    <property type="entry name" value="PPase-energised_H-pump"/>
</dbReference>
<evidence type="ECO:0000256" key="10">
    <source>
        <dbReference type="SAM" id="Phobius"/>
    </source>
</evidence>
<evidence type="ECO:0000313" key="12">
    <source>
        <dbReference type="Proteomes" id="UP000807159"/>
    </source>
</evidence>
<evidence type="ECO:0000256" key="1">
    <source>
        <dbReference type="ARBA" id="ARBA00004127"/>
    </source>
</evidence>
<evidence type="ECO:0000256" key="5">
    <source>
        <dbReference type="ARBA" id="ARBA00022842"/>
    </source>
</evidence>
<keyword evidence="3" id="KW-0813">Transport</keyword>
<keyword evidence="12" id="KW-1185">Reference proteome</keyword>
<dbReference type="PANTHER" id="PTHR31998">
    <property type="entry name" value="K(+)-INSENSITIVE PYROPHOSPHATE-ENERGIZED PROTON PUMP"/>
    <property type="match status" value="1"/>
</dbReference>
<dbReference type="GO" id="GO:0009678">
    <property type="term" value="F:diphosphate hydrolysis-driven proton transmembrane transporter activity"/>
    <property type="evidence" value="ECO:0007669"/>
    <property type="project" value="UniProtKB-EC"/>
</dbReference>
<feature type="transmembrane region" description="Helical" evidence="10">
    <location>
        <begin position="20"/>
        <end position="50"/>
    </location>
</feature>
<proteinExistence type="predicted"/>
<dbReference type="GO" id="GO:0016020">
    <property type="term" value="C:membrane"/>
    <property type="evidence" value="ECO:0007669"/>
    <property type="project" value="InterPro"/>
</dbReference>
<dbReference type="Pfam" id="PF03030">
    <property type="entry name" value="H_PPase"/>
    <property type="match status" value="1"/>
</dbReference>
<reference evidence="11" key="1">
    <citation type="journal article" date="2021" name="J. Hered.">
        <title>Genome Assembly of Salicaceae Populus deltoides (Eastern Cottonwood) I-69 Based on Nanopore Sequencing and Hi-C Technologies.</title>
        <authorList>
            <person name="Bai S."/>
            <person name="Wu H."/>
            <person name="Zhang J."/>
            <person name="Pan Z."/>
            <person name="Zhao W."/>
            <person name="Li Z."/>
            <person name="Tong C."/>
        </authorList>
    </citation>
    <scope>NUCLEOTIDE SEQUENCE</scope>
    <source>
        <tissue evidence="11">Leaf</tissue>
    </source>
</reference>
<dbReference type="GO" id="GO:0012505">
    <property type="term" value="C:endomembrane system"/>
    <property type="evidence" value="ECO:0007669"/>
    <property type="project" value="UniProtKB-SubCell"/>
</dbReference>
<keyword evidence="4 10" id="KW-0812">Transmembrane</keyword>
<feature type="transmembrane region" description="Helical" evidence="10">
    <location>
        <begin position="180"/>
        <end position="201"/>
    </location>
</feature>